<feature type="compositionally biased region" description="Acidic residues" evidence="1">
    <location>
        <begin position="933"/>
        <end position="953"/>
    </location>
</feature>
<feature type="region of interest" description="Disordered" evidence="1">
    <location>
        <begin position="932"/>
        <end position="954"/>
    </location>
</feature>
<dbReference type="OMA" id="SLYKPWG"/>
<dbReference type="STRING" id="294746.A5DBV8"/>
<accession>A5DBV8</accession>
<dbReference type="RefSeq" id="XP_001487386.2">
    <property type="nucleotide sequence ID" value="XM_001487336.1"/>
</dbReference>
<proteinExistence type="predicted"/>
<gene>
    <name evidence="3" type="ORF">PGUG_00763</name>
</gene>
<dbReference type="VEuPathDB" id="FungiDB:PGUG_00763"/>
<dbReference type="GO" id="GO:0005737">
    <property type="term" value="C:cytoplasm"/>
    <property type="evidence" value="ECO:0007669"/>
    <property type="project" value="TreeGrafter"/>
</dbReference>
<name>A5DBV8_PICGU</name>
<reference evidence="3 4" key="1">
    <citation type="journal article" date="2009" name="Nature">
        <title>Evolution of pathogenicity and sexual reproduction in eight Candida genomes.</title>
        <authorList>
            <person name="Butler G."/>
            <person name="Rasmussen M.D."/>
            <person name="Lin M.F."/>
            <person name="Santos M.A."/>
            <person name="Sakthikumar S."/>
            <person name="Munro C.A."/>
            <person name="Rheinbay E."/>
            <person name="Grabherr M."/>
            <person name="Forche A."/>
            <person name="Reedy J.L."/>
            <person name="Agrafioti I."/>
            <person name="Arnaud M.B."/>
            <person name="Bates S."/>
            <person name="Brown A.J."/>
            <person name="Brunke S."/>
            <person name="Costanzo M.C."/>
            <person name="Fitzpatrick D.A."/>
            <person name="de Groot P.W."/>
            <person name="Harris D."/>
            <person name="Hoyer L.L."/>
            <person name="Hube B."/>
            <person name="Klis F.M."/>
            <person name="Kodira C."/>
            <person name="Lennard N."/>
            <person name="Logue M.E."/>
            <person name="Martin R."/>
            <person name="Neiman A.M."/>
            <person name="Nikolaou E."/>
            <person name="Quail M.A."/>
            <person name="Quinn J."/>
            <person name="Santos M.C."/>
            <person name="Schmitzberger F.F."/>
            <person name="Sherlock G."/>
            <person name="Shah P."/>
            <person name="Silverstein K.A."/>
            <person name="Skrzypek M.S."/>
            <person name="Soll D."/>
            <person name="Staggs R."/>
            <person name="Stansfield I."/>
            <person name="Stumpf M.P."/>
            <person name="Sudbery P.E."/>
            <person name="Srikantha T."/>
            <person name="Zeng Q."/>
            <person name="Berman J."/>
            <person name="Berriman M."/>
            <person name="Heitman J."/>
            <person name="Gow N.A."/>
            <person name="Lorenz M.C."/>
            <person name="Birren B.W."/>
            <person name="Kellis M."/>
            <person name="Cuomo C.A."/>
        </authorList>
    </citation>
    <scope>NUCLEOTIDE SEQUENCE [LARGE SCALE GENOMIC DNA]</scope>
    <source>
        <strain evidence="4">ATCC 6260 / CBS 566 / DSM 6381 / JCM 1539 / NBRC 10279 / NRRL Y-324</strain>
    </source>
</reference>
<dbReference type="InterPro" id="IPR049362">
    <property type="entry name" value="TTI1_rpt"/>
</dbReference>
<dbReference type="eggNOG" id="KOG4524">
    <property type="taxonomic scope" value="Eukaryota"/>
</dbReference>
<dbReference type="Pfam" id="PF21547">
    <property type="entry name" value="TTI1"/>
    <property type="match status" value="1"/>
</dbReference>
<dbReference type="HOGENOM" id="CLU_005544_0_0_1"/>
<evidence type="ECO:0000256" key="1">
    <source>
        <dbReference type="SAM" id="MobiDB-lite"/>
    </source>
</evidence>
<evidence type="ECO:0000313" key="3">
    <source>
        <dbReference type="EMBL" id="EDK36665.2"/>
    </source>
</evidence>
<dbReference type="KEGG" id="pgu:PGUG_00763"/>
<sequence length="1143" mass="128569">MYRKTSYTLHAMVTPDPPHISGDRWSGQELSVSLFQEVKPICVELSSKAVLPRGELKLNSPQISRLLKQLVATLKDHYYLHNEKTLYILTPKIADYVFFPISCLLKSPDVLDESITTSILQAIRFLIDHCWATGDMDIMADQMLPLVLFLVQGNKLDTGSFESQKTVIDCISSLMRHSSMEYFSENPRRLSWLGACITLNLDIMESVGKVKGHDETALVNEILVSLRYLLSRNMSGAQTSEVFPGVSSRVIKFATSTSGLHVDVYINILKLLQAIIISVLNDEALGATLVNENDTNIESIKLTLDASETNNVPITFTNESKLPKGWHKATSEQLLLLLTVFFKDLLKNPNKSKMIYTHIAFSDTLHTFFVSIMENCFLSLFEGCVPLFLDSIVLLISHGPTNGRTLKIKSVVNEIVHGVTMSDHNKIQLFHDLVQKKLEDLVLNKMPTVLLSTDESRILDYLCSVEVHFQLLVSLSHDIHSNNHSEFGAKILLNLRDNLCKSYSFSRIQNQSSTSYKSSSLSSVSEHTLDGIDLGPNINTKSIVTNNKASKTEEFKPSQKMLSLSHNWSHYQNTIVTNEAASTQLFSGVFTIDVESQIALLVQSVVSSNAWTSTELIQLTETLLSQSHHGSNRTTTYQRLADGISLWIAKLILQVQQTKTDVQLDDFLDLEDADLDTSSNELLYLIMSNSQDVIESASREIESPEELSPESRQLVNVTEKSVAVAMDTVAELSAHFTVAEFQEMFLMDNLYTLFEGVASQSEIVRSSSLYALSEIVRNYYHGSIENLVKDNSDYIVDSLSLRLSSANTFTLTMPSILLIIIKVTGKQLLLQNQLSDILTQMFIIIDSYHGYSALVECFFIIFDELISQVAVDYINANVLEDTSESQFAPWGMSSVDELLNLLADSGRVVDPFAKYDSEREYFKRKEGVPFAEQLEDSDDEEESEPETNNEEETYSSPIPKTIYFTLQKIYVYGFRLLTSPSVALKRQILATLRTTYPLLATEYSLVMPLVAEQWPTLISVASGQFEESSVHNSTLTTSALELAITMVCEDKKHSERFLGSRFIESWTYLKKVVLFNASDRHLFTPAIRKLVVKYLLEGLITYGKTVPDSVSYTMLEACVRLGLPEDQVLTRDMKNILWAINYQ</sequence>
<feature type="domain" description="TTI1 N-terminal TPR" evidence="2">
    <location>
        <begin position="35"/>
        <end position="397"/>
    </location>
</feature>
<dbReference type="FunCoup" id="A5DBV8">
    <property type="interactions" value="629"/>
</dbReference>
<dbReference type="OrthoDB" id="6781668at2759"/>
<dbReference type="Proteomes" id="UP000001997">
    <property type="component" value="Unassembled WGS sequence"/>
</dbReference>
<dbReference type="GeneID" id="5129058"/>
<dbReference type="Pfam" id="PF24173">
    <property type="entry name" value="TPR_TTI1_N"/>
    <property type="match status" value="1"/>
</dbReference>
<dbReference type="InterPro" id="IPR052587">
    <property type="entry name" value="TELO2-interacting_protein_1"/>
</dbReference>
<protein>
    <recommendedName>
        <fullName evidence="2">TTI1 N-terminal TPR domain-containing protein</fullName>
    </recommendedName>
</protein>
<dbReference type="InterPro" id="IPR057566">
    <property type="entry name" value="TPR_TTI1_N"/>
</dbReference>
<dbReference type="InParanoid" id="A5DBV8"/>
<dbReference type="EMBL" id="CH408155">
    <property type="protein sequence ID" value="EDK36665.2"/>
    <property type="molecule type" value="Genomic_DNA"/>
</dbReference>
<dbReference type="PANTHER" id="PTHR18460">
    <property type="entry name" value="TEL2 INTERACTING PROTEIN 1 TTI1 FAMILY MEMBER"/>
    <property type="match status" value="1"/>
</dbReference>
<evidence type="ECO:0000313" key="4">
    <source>
        <dbReference type="Proteomes" id="UP000001997"/>
    </source>
</evidence>
<keyword evidence="4" id="KW-1185">Reference proteome</keyword>
<organism evidence="3 4">
    <name type="scientific">Meyerozyma guilliermondii (strain ATCC 6260 / CBS 566 / DSM 6381 / JCM 1539 / NBRC 10279 / NRRL Y-324)</name>
    <name type="common">Yeast</name>
    <name type="synonym">Candida guilliermondii</name>
    <dbReference type="NCBI Taxonomy" id="294746"/>
    <lineage>
        <taxon>Eukaryota</taxon>
        <taxon>Fungi</taxon>
        <taxon>Dikarya</taxon>
        <taxon>Ascomycota</taxon>
        <taxon>Saccharomycotina</taxon>
        <taxon>Pichiomycetes</taxon>
        <taxon>Debaryomycetaceae</taxon>
        <taxon>Meyerozyma</taxon>
    </lineage>
</organism>
<evidence type="ECO:0000259" key="2">
    <source>
        <dbReference type="Pfam" id="PF24173"/>
    </source>
</evidence>
<dbReference type="AlphaFoldDB" id="A5DBV8"/>
<dbReference type="PANTHER" id="PTHR18460:SF3">
    <property type="entry name" value="TELO2-INTERACTING PROTEIN 1 HOMOLOG"/>
    <property type="match status" value="1"/>
</dbReference>